<evidence type="ECO:0000256" key="6">
    <source>
        <dbReference type="ARBA" id="ARBA00023125"/>
    </source>
</evidence>
<dbReference type="PANTHER" id="PTHR42785">
    <property type="entry name" value="DNA TOPOISOMERASE, TYPE IA, CORE"/>
    <property type="match status" value="1"/>
</dbReference>
<dbReference type="GO" id="GO:0006265">
    <property type="term" value="P:DNA topological change"/>
    <property type="evidence" value="ECO:0007669"/>
    <property type="project" value="UniProtKB-UniRule"/>
</dbReference>
<dbReference type="SMART" id="SM00436">
    <property type="entry name" value="TOP1Bc"/>
    <property type="match status" value="1"/>
</dbReference>
<keyword evidence="7 8" id="KW-0413">Isomerase</keyword>
<evidence type="ECO:0000259" key="11">
    <source>
        <dbReference type="PROSITE" id="PS52039"/>
    </source>
</evidence>
<dbReference type="InterPro" id="IPR005733">
    <property type="entry name" value="TopoI_bac-type"/>
</dbReference>
<dbReference type="Gene3D" id="3.40.50.140">
    <property type="match status" value="1"/>
</dbReference>
<dbReference type="EC" id="5.6.2.1" evidence="8"/>
<dbReference type="InterPro" id="IPR006171">
    <property type="entry name" value="TOPRIM_dom"/>
</dbReference>
<keyword evidence="5 8" id="KW-0799">Topoisomerase</keyword>
<comment type="subunit">
    <text evidence="8">Monomer.</text>
</comment>
<feature type="region of interest" description="Disordered" evidence="9">
    <location>
        <begin position="406"/>
        <end position="428"/>
    </location>
</feature>
<dbReference type="PROSITE" id="PS00396">
    <property type="entry name" value="TOPO_IA_1"/>
    <property type="match status" value="1"/>
</dbReference>
<dbReference type="PRINTS" id="PR00417">
    <property type="entry name" value="PRTPISMRASEI"/>
</dbReference>
<dbReference type="Gene3D" id="1.10.290.10">
    <property type="entry name" value="Topoisomerase I, domain 4"/>
    <property type="match status" value="1"/>
</dbReference>
<protein>
    <recommendedName>
        <fullName evidence="8">DNA topoisomerase 1</fullName>
        <ecNumber evidence="8">5.6.2.1</ecNumber>
    </recommendedName>
    <alternativeName>
        <fullName evidence="8">DNA topoisomerase I</fullName>
    </alternativeName>
</protein>
<keyword evidence="3" id="KW-0479">Metal-binding</keyword>
<feature type="active site" description="O-(5'-phospho-DNA)-tyrosine intermediate" evidence="8">
    <location>
        <position position="285"/>
    </location>
</feature>
<comment type="function">
    <text evidence="8">Releases the supercoiling and torsional tension of DNA, which is introduced during the DNA replication and transcription, by transiently cleaving and rejoining one strand of the DNA duplex. Introduces a single-strand break via transesterification at a target site in duplex DNA. The scissile phosphodiester is attacked by the catalytic tyrosine of the enzyme, resulting in the formation of a DNA-(5'-phosphotyrosyl)-enzyme intermediate and the expulsion of a 3'-OH DNA strand. The free DNA strand then undergoes passage around the unbroken strand, thus removing DNA supercoils. Finally, in the religation step, the DNA 3'-OH attacks the covalent intermediate to expel the active-site tyrosine and restore the DNA phosphodiester backbone.</text>
</comment>
<dbReference type="Pfam" id="PF13368">
    <property type="entry name" value="Toprim_C_rpt"/>
    <property type="match status" value="3"/>
</dbReference>
<evidence type="ECO:0000256" key="1">
    <source>
        <dbReference type="ARBA" id="ARBA00000213"/>
    </source>
</evidence>
<feature type="site" description="Interaction with DNA" evidence="8">
    <location>
        <position position="287"/>
    </location>
</feature>
<comment type="similarity">
    <text evidence="2 8">Belongs to the type IA topoisomerase family.</text>
</comment>
<evidence type="ECO:0000313" key="13">
    <source>
        <dbReference type="Proteomes" id="UP000238642"/>
    </source>
</evidence>
<dbReference type="PANTHER" id="PTHR42785:SF1">
    <property type="entry name" value="DNA TOPOISOMERASE"/>
    <property type="match status" value="1"/>
</dbReference>
<evidence type="ECO:0000259" key="10">
    <source>
        <dbReference type="PROSITE" id="PS50880"/>
    </source>
</evidence>
<accession>A0A2S9JSM9</accession>
<keyword evidence="13" id="KW-1185">Reference proteome</keyword>
<feature type="site" description="Interaction with DNA" evidence="8">
    <location>
        <position position="33"/>
    </location>
</feature>
<feature type="site" description="Interaction with DNA" evidence="8">
    <location>
        <position position="480"/>
    </location>
</feature>
<dbReference type="InterPro" id="IPR013825">
    <property type="entry name" value="Topo_IA_cen_sub2"/>
</dbReference>
<dbReference type="Pfam" id="PF01131">
    <property type="entry name" value="Topoisom_bac"/>
    <property type="match status" value="1"/>
</dbReference>
<dbReference type="InterPro" id="IPR000380">
    <property type="entry name" value="Topo_IA"/>
</dbReference>
<proteinExistence type="inferred from homology"/>
<evidence type="ECO:0000256" key="2">
    <source>
        <dbReference type="ARBA" id="ARBA00009446"/>
    </source>
</evidence>
<dbReference type="NCBIfam" id="TIGR01051">
    <property type="entry name" value="topA_bact"/>
    <property type="match status" value="1"/>
</dbReference>
<dbReference type="Gene3D" id="2.70.20.10">
    <property type="entry name" value="Topoisomerase I, domain 3"/>
    <property type="match status" value="1"/>
</dbReference>
<feature type="site" description="Interaction with DNA" evidence="8">
    <location>
        <position position="140"/>
    </location>
</feature>
<dbReference type="Proteomes" id="UP000238642">
    <property type="component" value="Unassembled WGS sequence"/>
</dbReference>
<evidence type="ECO:0000313" key="12">
    <source>
        <dbReference type="EMBL" id="PRD56254.1"/>
    </source>
</evidence>
<dbReference type="GO" id="GO:0003677">
    <property type="term" value="F:DNA binding"/>
    <property type="evidence" value="ECO:0007669"/>
    <property type="project" value="UniProtKB-KW"/>
</dbReference>
<feature type="region of interest" description="Interaction with DNA" evidence="8">
    <location>
        <begin position="163"/>
        <end position="168"/>
    </location>
</feature>
<keyword evidence="6 8" id="KW-0238">DNA-binding</keyword>
<dbReference type="AlphaFoldDB" id="A0A2S9JSM9"/>
<dbReference type="InterPro" id="IPR023405">
    <property type="entry name" value="Topo_IA_core_domain"/>
</dbReference>
<feature type="site" description="Interaction with DNA" evidence="8">
    <location>
        <position position="139"/>
    </location>
</feature>
<feature type="domain" description="Topo IA-type catalytic" evidence="11">
    <location>
        <begin position="129"/>
        <end position="580"/>
    </location>
</feature>
<dbReference type="PROSITE" id="PS52039">
    <property type="entry name" value="TOPO_IA_2"/>
    <property type="match status" value="1"/>
</dbReference>
<dbReference type="SUPFAM" id="SSF56712">
    <property type="entry name" value="Prokaryotic type I DNA topoisomerase"/>
    <property type="match status" value="1"/>
</dbReference>
<reference evidence="12 13" key="1">
    <citation type="submission" date="2018-02" db="EMBL/GenBank/DDBJ databases">
        <title>The draft genome of Sphingobacterium gobiense H7.</title>
        <authorList>
            <person name="Li L."/>
            <person name="Liu L."/>
            <person name="Zhang X."/>
            <person name="Wang T."/>
            <person name="Liang L."/>
        </authorList>
    </citation>
    <scope>NUCLEOTIDE SEQUENCE [LARGE SCALE GENOMIC DNA]</scope>
    <source>
        <strain evidence="12 13">ACCC 05757</strain>
    </source>
</reference>
<keyword evidence="4" id="KW-0460">Magnesium</keyword>
<dbReference type="InterPro" id="IPR003602">
    <property type="entry name" value="Topo_IA_DNA-bd_dom"/>
</dbReference>
<feature type="site" description="Interaction with DNA" evidence="8">
    <location>
        <position position="143"/>
    </location>
</feature>
<dbReference type="Pfam" id="PF01751">
    <property type="entry name" value="Toprim"/>
    <property type="match status" value="1"/>
</dbReference>
<dbReference type="RefSeq" id="WP_105722878.1">
    <property type="nucleotide sequence ID" value="NZ_PVBS01000001.1"/>
</dbReference>
<dbReference type="InterPro" id="IPR028612">
    <property type="entry name" value="Topoisom_1_IA"/>
</dbReference>
<comment type="caution">
    <text evidence="8">Lacks conserved residue(s) required for the propagation of feature annotation.</text>
</comment>
<evidence type="ECO:0000256" key="8">
    <source>
        <dbReference type="HAMAP-Rule" id="MF_00952"/>
    </source>
</evidence>
<evidence type="ECO:0000256" key="7">
    <source>
        <dbReference type="ARBA" id="ARBA00023235"/>
    </source>
</evidence>
<feature type="compositionally biased region" description="Low complexity" evidence="9">
    <location>
        <begin position="770"/>
        <end position="792"/>
    </location>
</feature>
<dbReference type="GO" id="GO:0003917">
    <property type="term" value="F:DNA topoisomerase type I (single strand cut, ATP-independent) activity"/>
    <property type="evidence" value="ECO:0007669"/>
    <property type="project" value="UniProtKB-UniRule"/>
</dbReference>
<dbReference type="InterPro" id="IPR034149">
    <property type="entry name" value="TOPRIM_TopoI"/>
</dbReference>
<dbReference type="InterPro" id="IPR013826">
    <property type="entry name" value="Topo_IA_cen_sub3"/>
</dbReference>
<organism evidence="12 13">
    <name type="scientific">Sphingobacterium gobiense</name>
    <dbReference type="NCBI Taxonomy" id="1382456"/>
    <lineage>
        <taxon>Bacteria</taxon>
        <taxon>Pseudomonadati</taxon>
        <taxon>Bacteroidota</taxon>
        <taxon>Sphingobacteriia</taxon>
        <taxon>Sphingobacteriales</taxon>
        <taxon>Sphingobacteriaceae</taxon>
        <taxon>Sphingobacterium</taxon>
    </lineage>
</organism>
<dbReference type="InterPro" id="IPR003601">
    <property type="entry name" value="Topo_IA_2"/>
</dbReference>
<dbReference type="SMART" id="SM00437">
    <property type="entry name" value="TOP1Ac"/>
    <property type="match status" value="1"/>
</dbReference>
<evidence type="ECO:0000256" key="3">
    <source>
        <dbReference type="ARBA" id="ARBA00022723"/>
    </source>
</evidence>
<name>A0A2S9JSM9_9SPHI</name>
<dbReference type="InterPro" id="IPR013497">
    <property type="entry name" value="Topo_IA_cen"/>
</dbReference>
<dbReference type="CDD" id="cd03363">
    <property type="entry name" value="TOPRIM_TopoIA_TopoI"/>
    <property type="match status" value="1"/>
</dbReference>
<feature type="domain" description="Toprim" evidence="10">
    <location>
        <begin position="3"/>
        <end position="113"/>
    </location>
</feature>
<dbReference type="OrthoDB" id="9804262at2"/>
<evidence type="ECO:0000256" key="4">
    <source>
        <dbReference type="ARBA" id="ARBA00022842"/>
    </source>
</evidence>
<feature type="site" description="Interaction with DNA" evidence="8">
    <location>
        <position position="155"/>
    </location>
</feature>
<dbReference type="InterPro" id="IPR023406">
    <property type="entry name" value="Topo_IA_AS"/>
</dbReference>
<dbReference type="EMBL" id="PVBS01000001">
    <property type="protein sequence ID" value="PRD56254.1"/>
    <property type="molecule type" value="Genomic_DNA"/>
</dbReference>
<dbReference type="InterPro" id="IPR025589">
    <property type="entry name" value="Toprim_C_rpt"/>
</dbReference>
<evidence type="ECO:0000256" key="5">
    <source>
        <dbReference type="ARBA" id="ARBA00023029"/>
    </source>
</evidence>
<dbReference type="InterPro" id="IPR013824">
    <property type="entry name" value="Topo_IA_cen_sub1"/>
</dbReference>
<sequence>MAKNLLIVESPAKAKTIEGYLGKDFLVKSSYGHIRDLVKTDDAIDIENNFEQKYEVPSDKKAVVSELKKLAKNAETVWLASDEDREGEAISWHLFETLSLKDDKTKRIVFHEITKPAIMRAIEEPRKIDYNLVNAQQARRVLDRLVGFELSPVLWKKVKPSLSAGRVQSVAVRLIVEREREINKFTAEASFKIVAQFTPGNGREQFKAELPQRFEQKSDAETFLRDSIQASFAVSSLEKRPGKRSPAAPFTTSTLQQEASRKLSFSVARTMQVAQRLYEAGHITYMRTDSVNLSDTAIQAAQQEIVNAYGENYYKQRRYKTKSAGAQEAHEAIRPTYFSHHTVEGDPAERRLYELIWKRAIASQMSEAEFEKTTAKISVSTRREELVATGEVMRFDGFLKVYMESTDEESDNTNEQNGDNTLLPPLNKDQSLTLKAMNATERFSRPPARYTEASLVKKLEELGIGRPSTYAPTISTIQNRGYVVKEDRDGRERQFVVLQIVDNKVVEETKTETTGAERAKMFPTDIGVLVNDFLVEHFHDIIDYNFTAKVEKEFDEIAQGGKEWTMMLKDFYEPFHQGIQDTLEHADRASHERQLGTDPATGKPVSVRVGRFGPLVQIGSADDEEKPRFASLRKGQMIETITFDEAMDLFKLPKKVGLFEDKEMTVAIGRFGPYIRHASAFYSLPKGMDPMDVTEQDAIQIIQEKRQKDREKVIRVFEENPDAQIENGRWGPFIRFGKQNVKIPKGTDINKITYEDVLKWAEADPKGKAKAAAKAATAKKATKKTTSTKSKK</sequence>
<dbReference type="Gene3D" id="1.10.460.10">
    <property type="entry name" value="Topoisomerase I, domain 2"/>
    <property type="match status" value="1"/>
</dbReference>
<gene>
    <name evidence="8 12" type="primary">topA</name>
    <name evidence="12" type="ORF">C5749_03030</name>
</gene>
<comment type="caution">
    <text evidence="12">The sequence shown here is derived from an EMBL/GenBank/DDBJ whole genome shotgun (WGS) entry which is preliminary data.</text>
</comment>
<dbReference type="PROSITE" id="PS50880">
    <property type="entry name" value="TOPRIM"/>
    <property type="match status" value="1"/>
</dbReference>
<dbReference type="GO" id="GO:0046872">
    <property type="term" value="F:metal ion binding"/>
    <property type="evidence" value="ECO:0007669"/>
    <property type="project" value="UniProtKB-KW"/>
</dbReference>
<comment type="catalytic activity">
    <reaction evidence="1 8">
        <text>ATP-independent breakage of single-stranded DNA, followed by passage and rejoining.</text>
        <dbReference type="EC" id="5.6.2.1"/>
    </reaction>
</comment>
<dbReference type="HAMAP" id="MF_00952">
    <property type="entry name" value="Topoisom_1_prok"/>
    <property type="match status" value="1"/>
</dbReference>
<feature type="region of interest" description="Disordered" evidence="9">
    <location>
        <begin position="769"/>
        <end position="792"/>
    </location>
</feature>
<evidence type="ECO:0000256" key="9">
    <source>
        <dbReference type="SAM" id="MobiDB-lite"/>
    </source>
</evidence>
<dbReference type="CDD" id="cd00186">
    <property type="entry name" value="TOP1Ac"/>
    <property type="match status" value="1"/>
</dbReference>
<dbReference type="SMART" id="SM00493">
    <property type="entry name" value="TOPRIM"/>
    <property type="match status" value="1"/>
</dbReference>